<evidence type="ECO:0000256" key="3">
    <source>
        <dbReference type="ARBA" id="ARBA00007739"/>
    </source>
</evidence>
<dbReference type="Pfam" id="PF00905">
    <property type="entry name" value="Transpeptidase"/>
    <property type="match status" value="1"/>
</dbReference>
<dbReference type="GO" id="GO:0030288">
    <property type="term" value="C:outer membrane-bounded periplasmic space"/>
    <property type="evidence" value="ECO:0007669"/>
    <property type="project" value="TreeGrafter"/>
</dbReference>
<comment type="similarity">
    <text evidence="2">In the C-terminal section; belongs to the transpeptidase family.</text>
</comment>
<dbReference type="EC" id="2.4.99.28" evidence="10"/>
<keyword evidence="13" id="KW-0472">Membrane</keyword>
<dbReference type="GO" id="GO:0009252">
    <property type="term" value="P:peptidoglycan biosynthetic process"/>
    <property type="evidence" value="ECO:0007669"/>
    <property type="project" value="UniProtKB-UniPathway"/>
</dbReference>
<feature type="compositionally biased region" description="Polar residues" evidence="12">
    <location>
        <begin position="484"/>
        <end position="506"/>
    </location>
</feature>
<evidence type="ECO:0000256" key="1">
    <source>
        <dbReference type="ARBA" id="ARBA00004752"/>
    </source>
</evidence>
<comment type="similarity">
    <text evidence="3">In the N-terminal section; belongs to the glycosyltransferase 51 family.</text>
</comment>
<keyword evidence="13" id="KW-0812">Transmembrane</keyword>
<evidence type="ECO:0000256" key="8">
    <source>
        <dbReference type="ARBA" id="ARBA00022801"/>
    </source>
</evidence>
<feature type="domain" description="Glycosyl transferase family 51" evidence="15">
    <location>
        <begin position="65"/>
        <end position="225"/>
    </location>
</feature>
<evidence type="ECO:0000313" key="18">
    <source>
        <dbReference type="EMBL" id="HCW68794.1"/>
    </source>
</evidence>
<evidence type="ECO:0000256" key="4">
    <source>
        <dbReference type="ARBA" id="ARBA00022645"/>
    </source>
</evidence>
<feature type="domain" description="Penicillin-binding C-terminal" evidence="16">
    <location>
        <begin position="640"/>
        <end position="716"/>
    </location>
</feature>
<evidence type="ECO:0000313" key="19">
    <source>
        <dbReference type="Proteomes" id="UP000264179"/>
    </source>
</evidence>
<dbReference type="GO" id="GO:0004180">
    <property type="term" value="F:carboxypeptidase activity"/>
    <property type="evidence" value="ECO:0007669"/>
    <property type="project" value="UniProtKB-KW"/>
</dbReference>
<dbReference type="Pfam" id="PF00912">
    <property type="entry name" value="Transgly"/>
    <property type="match status" value="1"/>
</dbReference>
<dbReference type="InterPro" id="IPR009647">
    <property type="entry name" value="PBP_C"/>
</dbReference>
<dbReference type="InterPro" id="IPR011815">
    <property type="entry name" value="PBP_1c"/>
</dbReference>
<dbReference type="GO" id="GO:0006508">
    <property type="term" value="P:proteolysis"/>
    <property type="evidence" value="ECO:0007669"/>
    <property type="project" value="UniProtKB-KW"/>
</dbReference>
<reference evidence="19 20" key="1">
    <citation type="journal article" date="2018" name="Nat. Biotechnol.">
        <title>A standardized bacterial taxonomy based on genome phylogeny substantially revises the tree of life.</title>
        <authorList>
            <person name="Parks D.H."/>
            <person name="Chuvochina M."/>
            <person name="Waite D.W."/>
            <person name="Rinke C."/>
            <person name="Skarshewski A."/>
            <person name="Chaumeil P.A."/>
            <person name="Hugenholtz P."/>
        </authorList>
    </citation>
    <scope>NUCLEOTIDE SEQUENCE [LARGE SCALE GENOMIC DNA]</scope>
    <source>
        <strain evidence="17">UBA8707</strain>
        <strain evidence="18">UBA9881</strain>
    </source>
</reference>
<evidence type="ECO:0000256" key="7">
    <source>
        <dbReference type="ARBA" id="ARBA00022679"/>
    </source>
</evidence>
<keyword evidence="9" id="KW-0511">Multifunctional enzyme</keyword>
<dbReference type="GO" id="GO:0008955">
    <property type="term" value="F:peptidoglycan glycosyltransferase activity"/>
    <property type="evidence" value="ECO:0007669"/>
    <property type="project" value="UniProtKB-EC"/>
</dbReference>
<dbReference type="SUPFAM" id="SSF56601">
    <property type="entry name" value="beta-lactamase/transpeptidase-like"/>
    <property type="match status" value="1"/>
</dbReference>
<evidence type="ECO:0000259" key="16">
    <source>
        <dbReference type="Pfam" id="PF06832"/>
    </source>
</evidence>
<keyword evidence="6" id="KW-0328">Glycosyltransferase</keyword>
<comment type="caution">
    <text evidence="17">The sequence shown here is derived from an EMBL/GenBank/DDBJ whole genome shotgun (WGS) entry which is preliminary data.</text>
</comment>
<dbReference type="NCBIfam" id="TIGR02073">
    <property type="entry name" value="PBP_1c"/>
    <property type="match status" value="1"/>
</dbReference>
<keyword evidence="4" id="KW-0121">Carboxypeptidase</keyword>
<dbReference type="Gene3D" id="3.40.710.10">
    <property type="entry name" value="DD-peptidase/beta-lactamase superfamily"/>
    <property type="match status" value="1"/>
</dbReference>
<dbReference type="InterPro" id="IPR001264">
    <property type="entry name" value="Glyco_trans_51"/>
</dbReference>
<dbReference type="Proteomes" id="UP000264179">
    <property type="component" value="Unassembled WGS sequence"/>
</dbReference>
<comment type="catalytic activity">
    <reaction evidence="11">
        <text>[GlcNAc-(1-&gt;4)-Mur2Ac(oyl-L-Ala-gamma-D-Glu-L-Lys-D-Ala-D-Ala)](n)-di-trans,octa-cis-undecaprenyl diphosphate + beta-D-GlcNAc-(1-&gt;4)-Mur2Ac(oyl-L-Ala-gamma-D-Glu-L-Lys-D-Ala-D-Ala)-di-trans,octa-cis-undecaprenyl diphosphate = [GlcNAc-(1-&gt;4)-Mur2Ac(oyl-L-Ala-gamma-D-Glu-L-Lys-D-Ala-D-Ala)](n+1)-di-trans,octa-cis-undecaprenyl diphosphate + di-trans,octa-cis-undecaprenyl diphosphate + H(+)</text>
        <dbReference type="Rhea" id="RHEA:23708"/>
        <dbReference type="Rhea" id="RHEA-COMP:9602"/>
        <dbReference type="Rhea" id="RHEA-COMP:9603"/>
        <dbReference type="ChEBI" id="CHEBI:15378"/>
        <dbReference type="ChEBI" id="CHEBI:58405"/>
        <dbReference type="ChEBI" id="CHEBI:60033"/>
        <dbReference type="ChEBI" id="CHEBI:78435"/>
        <dbReference type="EC" id="2.4.99.28"/>
    </reaction>
</comment>
<name>A0A358HVA6_9PROT</name>
<evidence type="ECO:0000313" key="17">
    <source>
        <dbReference type="EMBL" id="HBU99113.1"/>
    </source>
</evidence>
<dbReference type="AlphaFoldDB" id="A0A358HVA6"/>
<dbReference type="InterPro" id="IPR023346">
    <property type="entry name" value="Lysozyme-like_dom_sf"/>
</dbReference>
<evidence type="ECO:0000256" key="10">
    <source>
        <dbReference type="ARBA" id="ARBA00044770"/>
    </source>
</evidence>
<comment type="pathway">
    <text evidence="1">Cell wall biogenesis; peptidoglycan biosynthesis.</text>
</comment>
<evidence type="ECO:0000313" key="20">
    <source>
        <dbReference type="Proteomes" id="UP000264753"/>
    </source>
</evidence>
<dbReference type="SUPFAM" id="SSF53955">
    <property type="entry name" value="Lysozyme-like"/>
    <property type="match status" value="1"/>
</dbReference>
<dbReference type="UniPathway" id="UPA00219"/>
<dbReference type="Proteomes" id="UP000264753">
    <property type="component" value="Unassembled WGS sequence"/>
</dbReference>
<dbReference type="EMBL" id="DOOG01000121">
    <property type="protein sequence ID" value="HBU99113.1"/>
    <property type="molecule type" value="Genomic_DNA"/>
</dbReference>
<evidence type="ECO:0000256" key="9">
    <source>
        <dbReference type="ARBA" id="ARBA00023268"/>
    </source>
</evidence>
<feature type="region of interest" description="Disordered" evidence="12">
    <location>
        <begin position="475"/>
        <end position="506"/>
    </location>
</feature>
<evidence type="ECO:0000256" key="13">
    <source>
        <dbReference type="SAM" id="Phobius"/>
    </source>
</evidence>
<evidence type="ECO:0000256" key="5">
    <source>
        <dbReference type="ARBA" id="ARBA00022670"/>
    </source>
</evidence>
<evidence type="ECO:0000256" key="6">
    <source>
        <dbReference type="ARBA" id="ARBA00022676"/>
    </source>
</evidence>
<dbReference type="Pfam" id="PF06832">
    <property type="entry name" value="BiPBP_C"/>
    <property type="match status" value="1"/>
</dbReference>
<evidence type="ECO:0000256" key="2">
    <source>
        <dbReference type="ARBA" id="ARBA00007090"/>
    </source>
</evidence>
<dbReference type="EMBL" id="DPOP01000132">
    <property type="protein sequence ID" value="HCW68794.1"/>
    <property type="molecule type" value="Genomic_DNA"/>
</dbReference>
<sequence>MPGRVQKWVYGTAGILALAVAGLFVLDWVFPPNLARLGDLSVVVEGENNQPLRVFGTSDGLLRLETKAAEVDPKYLRFLMGYEDQRFESHFGVDPLALVRALGQWAMSGHIVSGGSTLTMQVARLLEPRDRTLVSKALEILRAIQLEAHFSKSDILDIYVTLAPFGGRLEGVRSASLAYFDKEPGHLTIAEAALLTVLPQSPTQMRPDRFPSRARQARAKVLDRLRQNDLISMADYKEALGEPLPHQQYAMPMLAPHLSEQLVASHPDQTRIKTTINPRLQADLQKLVEFNVSTASPELSVAIMVVENKTRHVVAHLGSRDYLDVISHGFVDMTRAVRSPGSTLKPFIYALSFDDRQTHPQTMIWDRSIINSGYAPSNFDHQEYGQISVADALRYSLNIPAVKVLERYGPIRFSQTMHRNGLDLRLPSDTAVPNLAIALGGVGVRLDDMMGMYRALASDRRNCALRYLRENVDPATDDLGQGDAANQNGAHTSTSTNANLTPSCQSHPELVSHQTQSWITGILQNTPRPRGYQVTVDDHRMPIAFKTGTSYGYRDGWAFGYAGDYTVGVWVGKASGQPVPNQTGLRNAAPILFSVFEKLPRQRITNQQQVAFDAWKQPASDLLKSFSSQKPGDIKLAVNGLNIVSPADDVVFLLRDLKQRGLPLRARNGLRPLTWIVNGVPIDSDPWKRNVTWIPDGPGFYDITVLDRDGASENRRITIRAEDFSN</sequence>
<dbReference type="InterPro" id="IPR036950">
    <property type="entry name" value="PBP_transglycosylase"/>
</dbReference>
<protein>
    <recommendedName>
        <fullName evidence="10">peptidoglycan glycosyltransferase</fullName>
        <ecNumber evidence="10">2.4.99.28</ecNumber>
    </recommendedName>
</protein>
<keyword evidence="5" id="KW-0645">Protease</keyword>
<keyword evidence="8" id="KW-0378">Hydrolase</keyword>
<dbReference type="InterPro" id="IPR012338">
    <property type="entry name" value="Beta-lactam/transpept-like"/>
</dbReference>
<organism evidence="17 20">
    <name type="scientific">Thalassospira lucentensis</name>
    <dbReference type="NCBI Taxonomy" id="168935"/>
    <lineage>
        <taxon>Bacteria</taxon>
        <taxon>Pseudomonadati</taxon>
        <taxon>Pseudomonadota</taxon>
        <taxon>Alphaproteobacteria</taxon>
        <taxon>Rhodospirillales</taxon>
        <taxon>Thalassospiraceae</taxon>
        <taxon>Thalassospira</taxon>
    </lineage>
</organism>
<evidence type="ECO:0000259" key="14">
    <source>
        <dbReference type="Pfam" id="PF00905"/>
    </source>
</evidence>
<keyword evidence="7" id="KW-0808">Transferase</keyword>
<evidence type="ECO:0000256" key="11">
    <source>
        <dbReference type="ARBA" id="ARBA00049902"/>
    </source>
</evidence>
<dbReference type="InterPro" id="IPR050396">
    <property type="entry name" value="Glycosyltr_51/Transpeptidase"/>
</dbReference>
<accession>A0A358HVA6</accession>
<feature type="transmembrane region" description="Helical" evidence="13">
    <location>
        <begin position="7"/>
        <end position="30"/>
    </location>
</feature>
<dbReference type="Gene3D" id="1.10.3810.10">
    <property type="entry name" value="Biosynthetic peptidoglycan transglycosylase-like"/>
    <property type="match status" value="1"/>
</dbReference>
<dbReference type="InterPro" id="IPR001460">
    <property type="entry name" value="PCN-bd_Tpept"/>
</dbReference>
<dbReference type="GO" id="GO:0008658">
    <property type="term" value="F:penicillin binding"/>
    <property type="evidence" value="ECO:0007669"/>
    <property type="project" value="InterPro"/>
</dbReference>
<evidence type="ECO:0000259" key="15">
    <source>
        <dbReference type="Pfam" id="PF00912"/>
    </source>
</evidence>
<feature type="domain" description="Penicillin-binding protein transpeptidase" evidence="14">
    <location>
        <begin position="302"/>
        <end position="591"/>
    </location>
</feature>
<dbReference type="RefSeq" id="WP_276653843.1">
    <property type="nucleotide sequence ID" value="NZ_DOOG01000121.1"/>
</dbReference>
<evidence type="ECO:0000256" key="12">
    <source>
        <dbReference type="SAM" id="MobiDB-lite"/>
    </source>
</evidence>
<keyword evidence="13" id="KW-1133">Transmembrane helix</keyword>
<dbReference type="PANTHER" id="PTHR32282">
    <property type="entry name" value="BINDING PROTEIN TRANSPEPTIDASE, PUTATIVE-RELATED"/>
    <property type="match status" value="1"/>
</dbReference>
<proteinExistence type="inferred from homology"/>
<gene>
    <name evidence="17" type="primary">pbpC</name>
    <name evidence="17" type="ORF">DEF21_14590</name>
    <name evidence="18" type="ORF">DHR80_16670</name>
</gene>
<dbReference type="PANTHER" id="PTHR32282:SF15">
    <property type="entry name" value="PENICILLIN-BINDING PROTEIN 1C"/>
    <property type="match status" value="1"/>
</dbReference>